<protein>
    <recommendedName>
        <fullName evidence="4">Colicin import membrane protein</fullName>
    </recommendedName>
</protein>
<accession>A0A939G0C8</accession>
<keyword evidence="3" id="KW-1185">Reference proteome</keyword>
<organism evidence="2 3">
    <name type="scientific">Jiella flava</name>
    <dbReference type="NCBI Taxonomy" id="2816857"/>
    <lineage>
        <taxon>Bacteria</taxon>
        <taxon>Pseudomonadati</taxon>
        <taxon>Pseudomonadota</taxon>
        <taxon>Alphaproteobacteria</taxon>
        <taxon>Hyphomicrobiales</taxon>
        <taxon>Aurantimonadaceae</taxon>
        <taxon>Jiella</taxon>
    </lineage>
</organism>
<gene>
    <name evidence="2" type="ORF">J1C48_15845</name>
</gene>
<feature type="compositionally biased region" description="Polar residues" evidence="1">
    <location>
        <begin position="80"/>
        <end position="89"/>
    </location>
</feature>
<name>A0A939G0C8_9HYPH</name>
<proteinExistence type="predicted"/>
<feature type="compositionally biased region" description="Low complexity" evidence="1">
    <location>
        <begin position="60"/>
        <end position="69"/>
    </location>
</feature>
<feature type="compositionally biased region" description="Low complexity" evidence="1">
    <location>
        <begin position="138"/>
        <end position="150"/>
    </location>
</feature>
<feature type="compositionally biased region" description="Pro residues" evidence="1">
    <location>
        <begin position="127"/>
        <end position="137"/>
    </location>
</feature>
<evidence type="ECO:0008006" key="4">
    <source>
        <dbReference type="Google" id="ProtNLM"/>
    </source>
</evidence>
<dbReference type="Proteomes" id="UP000664122">
    <property type="component" value="Unassembled WGS sequence"/>
</dbReference>
<reference evidence="2" key="1">
    <citation type="submission" date="2021-03" db="EMBL/GenBank/DDBJ databases">
        <title>Whole genome sequence of Jiella sp. CQZ9-1.</title>
        <authorList>
            <person name="Tuo L."/>
        </authorList>
    </citation>
    <scope>NUCLEOTIDE SEQUENCE</scope>
    <source>
        <strain evidence="2">CQZ9-1</strain>
    </source>
</reference>
<evidence type="ECO:0000256" key="1">
    <source>
        <dbReference type="SAM" id="MobiDB-lite"/>
    </source>
</evidence>
<feature type="compositionally biased region" description="Pro residues" evidence="1">
    <location>
        <begin position="108"/>
        <end position="117"/>
    </location>
</feature>
<evidence type="ECO:0000313" key="2">
    <source>
        <dbReference type="EMBL" id="MBO0664051.1"/>
    </source>
</evidence>
<dbReference type="Gene3D" id="3.30.1150.10">
    <property type="match status" value="1"/>
</dbReference>
<comment type="caution">
    <text evidence="2">The sequence shown here is derived from an EMBL/GenBank/DDBJ whole genome shotgun (WGS) entry which is preliminary data.</text>
</comment>
<feature type="region of interest" description="Disordered" evidence="1">
    <location>
        <begin position="48"/>
        <end position="268"/>
    </location>
</feature>
<dbReference type="RefSeq" id="WP_207258967.1">
    <property type="nucleotide sequence ID" value="NZ_JAFMPP010000015.1"/>
</dbReference>
<sequence length="365" mass="38415">MRSGLVVSSILHAVVLTWGLWALSAPEPLKSAAVDSLPVDLVPIEEYSQSMVGKKDAPKSKTPAPLPTKKPAEKEPAQNVGDNSTDLQSPPTPTERPKATEEAAPPAASEPPPPQPKVQPKAEAVPTPSPEPTPQPKAAPAKTAPPKASPRQVTPDPVEAAIASADAQPQPRPQPEDKPSEPQVAGLPESGPVPTARPTPPTPERSEAKDRPDKPIEKPAQKAPDKSDFDPNKIAALINKEKSAGGGAKRSQQQASLGGERRTGNKLSQSELDALRGQVSRCWSPPAGVSDAGSLRVTIRMRLDPSGGLEGRPELVDGGNGSPMERAAGEAALRAVMRCAPYNLPADKYDTWSEVILNFDPSQML</sequence>
<dbReference type="EMBL" id="JAFMPP010000015">
    <property type="protein sequence ID" value="MBO0664051.1"/>
    <property type="molecule type" value="Genomic_DNA"/>
</dbReference>
<evidence type="ECO:0000313" key="3">
    <source>
        <dbReference type="Proteomes" id="UP000664122"/>
    </source>
</evidence>
<feature type="compositionally biased region" description="Basic and acidic residues" evidence="1">
    <location>
        <begin position="204"/>
        <end position="231"/>
    </location>
</feature>
<dbReference type="AlphaFoldDB" id="A0A939G0C8"/>